<keyword evidence="4" id="KW-1185">Reference proteome</keyword>
<proteinExistence type="predicted"/>
<dbReference type="InterPro" id="IPR010895">
    <property type="entry name" value="CHRD"/>
</dbReference>
<comment type="caution">
    <text evidence="3">The sequence shown here is derived from an EMBL/GenBank/DDBJ whole genome shotgun (WGS) entry which is preliminary data.</text>
</comment>
<evidence type="ECO:0000259" key="2">
    <source>
        <dbReference type="SMART" id="SM00754"/>
    </source>
</evidence>
<dbReference type="Pfam" id="PF07452">
    <property type="entry name" value="CHRD"/>
    <property type="match status" value="1"/>
</dbReference>
<evidence type="ECO:0000313" key="4">
    <source>
        <dbReference type="Proteomes" id="UP001589667"/>
    </source>
</evidence>
<feature type="domain" description="CHRD" evidence="2">
    <location>
        <begin position="34"/>
        <end position="151"/>
    </location>
</feature>
<gene>
    <name evidence="3" type="ORF">ACFFQV_10050</name>
</gene>
<organism evidence="3 4">
    <name type="scientific">Agromyces lapidis</name>
    <dbReference type="NCBI Taxonomy" id="279574"/>
    <lineage>
        <taxon>Bacteria</taxon>
        <taxon>Bacillati</taxon>
        <taxon>Actinomycetota</taxon>
        <taxon>Actinomycetes</taxon>
        <taxon>Micrococcales</taxon>
        <taxon>Microbacteriaceae</taxon>
        <taxon>Agromyces</taxon>
    </lineage>
</organism>
<name>A0ABV5SQP4_9MICO</name>
<sequence length="151" mass="15153">MLTTRRTPAAALALAAIAALTLGGAGAAQAKPPGTPAIPLNNEQESQTTGANGGAHGFLAYDLVGDEFCYTLEVEGLTAGASAAHVHVGPRNVAGPVVIPIVVPDATSFVVDDCVPADPALLDAIDASPGAYYLNVHTPTFPGGEVRGQLK</sequence>
<dbReference type="EMBL" id="JBHMBL010000002">
    <property type="protein sequence ID" value="MFB9642627.1"/>
    <property type="molecule type" value="Genomic_DNA"/>
</dbReference>
<evidence type="ECO:0000313" key="3">
    <source>
        <dbReference type="EMBL" id="MFB9642627.1"/>
    </source>
</evidence>
<dbReference type="RefSeq" id="WP_157422659.1">
    <property type="nucleotide sequence ID" value="NZ_BAAANI010000002.1"/>
</dbReference>
<dbReference type="Proteomes" id="UP001589667">
    <property type="component" value="Unassembled WGS sequence"/>
</dbReference>
<feature type="signal peptide" evidence="1">
    <location>
        <begin position="1"/>
        <end position="30"/>
    </location>
</feature>
<reference evidence="3 4" key="1">
    <citation type="submission" date="2024-09" db="EMBL/GenBank/DDBJ databases">
        <authorList>
            <person name="Sun Q."/>
            <person name="Mori K."/>
        </authorList>
    </citation>
    <scope>NUCLEOTIDE SEQUENCE [LARGE SCALE GENOMIC DNA]</scope>
    <source>
        <strain evidence="3 4">JCM 14321</strain>
    </source>
</reference>
<keyword evidence="1" id="KW-0732">Signal</keyword>
<feature type="chain" id="PRO_5045061215" evidence="1">
    <location>
        <begin position="31"/>
        <end position="151"/>
    </location>
</feature>
<protein>
    <submittedName>
        <fullName evidence="3">CHRD domain-containing protein</fullName>
    </submittedName>
</protein>
<dbReference type="SMART" id="SM00754">
    <property type="entry name" value="CHRD"/>
    <property type="match status" value="1"/>
</dbReference>
<accession>A0ABV5SQP4</accession>
<evidence type="ECO:0000256" key="1">
    <source>
        <dbReference type="SAM" id="SignalP"/>
    </source>
</evidence>